<dbReference type="Proteomes" id="UP000018467">
    <property type="component" value="Unassembled WGS sequence"/>
</dbReference>
<dbReference type="InterPro" id="IPR000048">
    <property type="entry name" value="IQ_motif_EF-hand-BS"/>
</dbReference>
<evidence type="ECO:0000259" key="9">
    <source>
        <dbReference type="PROSITE" id="PS51456"/>
    </source>
</evidence>
<dbReference type="Gene3D" id="1.20.120.720">
    <property type="entry name" value="Myosin VI head, motor domain, U50 subdomain"/>
    <property type="match status" value="1"/>
</dbReference>
<dbReference type="PROSITE" id="PS50096">
    <property type="entry name" value="IQ"/>
    <property type="match status" value="2"/>
</dbReference>
<keyword evidence="5 8" id="KW-0518">Myosin</keyword>
<comment type="subcellular location">
    <subcellularLocation>
        <location evidence="1">Cytoplasm</location>
        <location evidence="1">Cell cortex</location>
    </subcellularLocation>
</comment>
<keyword evidence="4 8" id="KW-0067">ATP-binding</keyword>
<dbReference type="GO" id="GO:0006897">
    <property type="term" value="P:endocytosis"/>
    <property type="evidence" value="ECO:0007669"/>
    <property type="project" value="TreeGrafter"/>
</dbReference>
<evidence type="ECO:0000313" key="11">
    <source>
        <dbReference type="Proteomes" id="UP000018467"/>
    </source>
</evidence>
<dbReference type="GO" id="GO:0030048">
    <property type="term" value="P:actin filament-based movement"/>
    <property type="evidence" value="ECO:0007669"/>
    <property type="project" value="TreeGrafter"/>
</dbReference>
<dbReference type="GO" id="GO:0005902">
    <property type="term" value="C:microvillus"/>
    <property type="evidence" value="ECO:0007669"/>
    <property type="project" value="TreeGrafter"/>
</dbReference>
<dbReference type="Gene3D" id="1.20.5.190">
    <property type="match status" value="1"/>
</dbReference>
<dbReference type="FunFam" id="1.20.58.530:FF:000004">
    <property type="entry name" value="Unconventional myosin ID"/>
    <property type="match status" value="1"/>
</dbReference>
<evidence type="ECO:0000256" key="2">
    <source>
        <dbReference type="ARBA" id="ARBA00008314"/>
    </source>
</evidence>
<comment type="similarity">
    <text evidence="2 8">Belongs to the TRAFAC class myosin-kinesin ATPase superfamily. Myosin family.</text>
</comment>
<dbReference type="HOGENOM" id="CLU_000192_7_7_1"/>
<dbReference type="InterPro" id="IPR001609">
    <property type="entry name" value="Myosin_head_motor_dom-like"/>
</dbReference>
<keyword evidence="7 8" id="KW-0009">Actin-binding</keyword>
<dbReference type="eggNOG" id="KOG0164">
    <property type="taxonomic scope" value="Eukaryota"/>
</dbReference>
<dbReference type="CDD" id="cd23767">
    <property type="entry name" value="IQCD"/>
    <property type="match status" value="1"/>
</dbReference>
<reference evidence="10" key="3">
    <citation type="submission" date="2025-08" db="UniProtKB">
        <authorList>
            <consortium name="Ensembl"/>
        </authorList>
    </citation>
    <scope>IDENTIFICATION</scope>
</reference>
<organism evidence="10 11">
    <name type="scientific">Astyanax mexicanus</name>
    <name type="common">Blind cave fish</name>
    <name type="synonym">Astyanax fasciatus mexicanus</name>
    <dbReference type="NCBI Taxonomy" id="7994"/>
    <lineage>
        <taxon>Eukaryota</taxon>
        <taxon>Metazoa</taxon>
        <taxon>Chordata</taxon>
        <taxon>Craniata</taxon>
        <taxon>Vertebrata</taxon>
        <taxon>Euteleostomi</taxon>
        <taxon>Actinopterygii</taxon>
        <taxon>Neopterygii</taxon>
        <taxon>Teleostei</taxon>
        <taxon>Ostariophysi</taxon>
        <taxon>Characiformes</taxon>
        <taxon>Characoidei</taxon>
        <taxon>Acestrorhamphidae</taxon>
        <taxon>Acestrorhamphinae</taxon>
        <taxon>Astyanax</taxon>
    </lineage>
</organism>
<dbReference type="Gene3D" id="6.20.240.20">
    <property type="match status" value="1"/>
</dbReference>
<keyword evidence="6 8" id="KW-0505">Motor protein</keyword>
<dbReference type="GO" id="GO:0007015">
    <property type="term" value="P:actin filament organization"/>
    <property type="evidence" value="ECO:0007669"/>
    <property type="project" value="TreeGrafter"/>
</dbReference>
<dbReference type="GO" id="GO:0005938">
    <property type="term" value="C:cell cortex"/>
    <property type="evidence" value="ECO:0007669"/>
    <property type="project" value="UniProtKB-SubCell"/>
</dbReference>
<dbReference type="GO" id="GO:0051015">
    <property type="term" value="F:actin filament binding"/>
    <property type="evidence" value="ECO:0007669"/>
    <property type="project" value="TreeGrafter"/>
</dbReference>
<feature type="domain" description="Myosin motor" evidence="9">
    <location>
        <begin position="12"/>
        <end position="680"/>
    </location>
</feature>
<proteinExistence type="inferred from homology"/>
<dbReference type="InterPro" id="IPR027417">
    <property type="entry name" value="P-loop_NTPase"/>
</dbReference>
<dbReference type="Pfam" id="PF00063">
    <property type="entry name" value="Myosin_head"/>
    <property type="match status" value="1"/>
</dbReference>
<dbReference type="FunFam" id="1.20.5.190:FF:000085">
    <property type="entry name" value="Myosin IHa"/>
    <property type="match status" value="1"/>
</dbReference>
<dbReference type="SUPFAM" id="SSF52540">
    <property type="entry name" value="P-loop containing nucleoside triphosphate hydrolases"/>
    <property type="match status" value="1"/>
</dbReference>
<dbReference type="FunFam" id="1.10.10.820:FF:000001">
    <property type="entry name" value="Myosin heavy chain"/>
    <property type="match status" value="1"/>
</dbReference>
<dbReference type="InterPro" id="IPR036961">
    <property type="entry name" value="Kinesin_motor_dom_sf"/>
</dbReference>
<dbReference type="Bgee" id="ENSAMXG00000006824">
    <property type="expression patterns" value="Expressed in testis and 6 other cell types or tissues"/>
</dbReference>
<dbReference type="GO" id="GO:0048731">
    <property type="term" value="P:system development"/>
    <property type="evidence" value="ECO:0007669"/>
    <property type="project" value="UniProtKB-ARBA"/>
</dbReference>
<dbReference type="PRINTS" id="PR00193">
    <property type="entry name" value="MYOSINHEAVY"/>
</dbReference>
<dbReference type="PANTHER" id="PTHR13140:SF353">
    <property type="entry name" value="UNCONVENTIONAL MYOSIN-IH"/>
    <property type="match status" value="1"/>
</dbReference>
<reference evidence="10" key="4">
    <citation type="submission" date="2025-09" db="UniProtKB">
        <authorList>
            <consortium name="Ensembl"/>
        </authorList>
    </citation>
    <scope>IDENTIFICATION</scope>
</reference>
<dbReference type="Gene3D" id="1.10.10.820">
    <property type="match status" value="1"/>
</dbReference>
<keyword evidence="11" id="KW-1185">Reference proteome</keyword>
<feature type="binding site" evidence="8">
    <location>
        <begin position="105"/>
        <end position="112"/>
    </location>
    <ligand>
        <name>ATP</name>
        <dbReference type="ChEBI" id="CHEBI:30616"/>
    </ligand>
</feature>
<accession>W5KHH7</accession>
<reference evidence="11" key="2">
    <citation type="journal article" date="2014" name="Nat. Commun.">
        <title>The cavefish genome reveals candidate genes for eye loss.</title>
        <authorList>
            <person name="McGaugh S.E."/>
            <person name="Gross J.B."/>
            <person name="Aken B."/>
            <person name="Blin M."/>
            <person name="Borowsky R."/>
            <person name="Chalopin D."/>
            <person name="Hinaux H."/>
            <person name="Jeffery W.R."/>
            <person name="Keene A."/>
            <person name="Ma L."/>
            <person name="Minx P."/>
            <person name="Murphy D."/>
            <person name="O'Quin K.E."/>
            <person name="Retaux S."/>
            <person name="Rohner N."/>
            <person name="Searle S.M."/>
            <person name="Stahl B.A."/>
            <person name="Tabin C."/>
            <person name="Volff J.N."/>
            <person name="Yoshizawa M."/>
            <person name="Warren W.C."/>
        </authorList>
    </citation>
    <scope>NUCLEOTIDE SEQUENCE [LARGE SCALE GENOMIC DNA]</scope>
    <source>
        <strain evidence="11">female</strain>
    </source>
</reference>
<sequence>MDGSLAARDRVGIQDFVLLDDCTCITAFMENLEKRFNADLIYTYIGTLLVSVNPYRELDIYTRKKMDLYMGVNFFELPPHIFALADNVYRTMISEINNHFILISGESGAGKTEASKKILQFYAVSCVRTEVLDIVRDRLLLSNPVLEAFGNAKTLKNDNSSRFGKYMDIQFDHQGAAVGGHILSYLLEKSRVVHQNHGERNFHIFYQLVEGGEDELLHRLGLERNSENYMYLVEGECVQVGSINDQSDWKTVRKALTVIDFSERDIEHLFAVIASVLHLGNIHFEASRGYATLNSSEEIHWLSKLLGISANLLQEALTHRKIEAKGEEVCLPLSHTGLKKELLSDTNKYFQNVLLQDSSRKTVIGLLDIYGFEVFDVNSFEQFCINYCNEKLQQLFIQLTIKSEQEEYEMEGIEWQPVPFFNNKIICDLVEEKHRGIISVLDEECLRPGEPTDLTFLEKLEEKLAGHPHFVTHMLADQKTRKTLGRGEFRLMHYAGEVTYSVTGKKETATTITVSSRLIYMMLSLFNVYFLECILINIMVGAKNICIQVATQFKNNLFSLTQILMSKEPWYVRCLKPNNDKRPGHFDDVLVRHQVKYLALMEHLRVRRAGFAYRRRYEVFLKRYKPLCPDTWPNWKGTAAEGVELLVKHLGYRPSEYKMGRSKIFIRHPRTLFATEDAFDICRHELATRIQAKYKGYRTKGDYLKQKEAATKIEACWRGLQARKERERRAWAVKVIKKFIKGFMNRNQPVSMDNSEYLAFVRQSYLTRLRENLPTSVLDRTSWLTPPPIMQEASVILQKVYTRHLVRKYVRGITAQRKAQVPLQTVTITSVLQGDLVLQCSSLFEALTKLCLVMKNHKFIKVVDGSVRFDIQPGREGVIDFKSSSESMVYRAKNGHLIVNFRGKKTELSAECKDVNEKNLEKVGSIVVDSGP</sequence>
<evidence type="ECO:0000313" key="10">
    <source>
        <dbReference type="Ensembl" id="ENSAMXP00000007039.2"/>
    </source>
</evidence>
<dbReference type="AlphaFoldDB" id="W5KHH7"/>
<evidence type="ECO:0000256" key="4">
    <source>
        <dbReference type="ARBA" id="ARBA00022840"/>
    </source>
</evidence>
<dbReference type="InParanoid" id="W5KHH7"/>
<protein>
    <submittedName>
        <fullName evidence="10">Myosin IH</fullName>
    </submittedName>
</protein>
<feature type="region of interest" description="Actin-binding" evidence="8">
    <location>
        <begin position="557"/>
        <end position="579"/>
    </location>
</feature>
<dbReference type="GO" id="GO:0016459">
    <property type="term" value="C:myosin complex"/>
    <property type="evidence" value="ECO:0007669"/>
    <property type="project" value="UniProtKB-KW"/>
</dbReference>
<evidence type="ECO:0000256" key="3">
    <source>
        <dbReference type="ARBA" id="ARBA00022741"/>
    </source>
</evidence>
<evidence type="ECO:0000256" key="8">
    <source>
        <dbReference type="PROSITE-ProRule" id="PRU00782"/>
    </source>
</evidence>
<dbReference type="SMART" id="SM00015">
    <property type="entry name" value="IQ"/>
    <property type="match status" value="3"/>
</dbReference>
<dbReference type="Ensembl" id="ENSAMXT00000007039.2">
    <property type="protein sequence ID" value="ENSAMXP00000007039.2"/>
    <property type="gene ID" value="ENSAMXG00000006824.2"/>
</dbReference>
<dbReference type="PANTHER" id="PTHR13140">
    <property type="entry name" value="MYOSIN"/>
    <property type="match status" value="1"/>
</dbReference>
<dbReference type="GO" id="GO:0005524">
    <property type="term" value="F:ATP binding"/>
    <property type="evidence" value="ECO:0007669"/>
    <property type="project" value="UniProtKB-UniRule"/>
</dbReference>
<dbReference type="Gene3D" id="1.20.58.530">
    <property type="match status" value="1"/>
</dbReference>
<evidence type="ECO:0000256" key="7">
    <source>
        <dbReference type="ARBA" id="ARBA00023203"/>
    </source>
</evidence>
<dbReference type="Gene3D" id="3.40.850.10">
    <property type="entry name" value="Kinesin motor domain"/>
    <property type="match status" value="1"/>
</dbReference>
<name>W5KHH7_ASTMX</name>
<keyword evidence="3 8" id="KW-0547">Nucleotide-binding</keyword>
<dbReference type="STRING" id="7994.ENSAMXP00000007039"/>
<reference evidence="11" key="1">
    <citation type="submission" date="2013-03" db="EMBL/GenBank/DDBJ databases">
        <authorList>
            <person name="Jeffery W."/>
            <person name="Warren W."/>
            <person name="Wilson R.K."/>
        </authorList>
    </citation>
    <scope>NUCLEOTIDE SEQUENCE</scope>
    <source>
        <strain evidence="11">female</strain>
    </source>
</reference>
<evidence type="ECO:0000256" key="6">
    <source>
        <dbReference type="ARBA" id="ARBA00023175"/>
    </source>
</evidence>
<evidence type="ECO:0000256" key="1">
    <source>
        <dbReference type="ARBA" id="ARBA00004544"/>
    </source>
</evidence>
<dbReference type="GO" id="GO:0000146">
    <property type="term" value="F:microfilament motor activity"/>
    <property type="evidence" value="ECO:0007669"/>
    <property type="project" value="TreeGrafter"/>
</dbReference>
<dbReference type="PROSITE" id="PS51456">
    <property type="entry name" value="MYOSIN_MOTOR"/>
    <property type="match status" value="1"/>
</dbReference>
<dbReference type="SMART" id="SM00242">
    <property type="entry name" value="MYSc"/>
    <property type="match status" value="1"/>
</dbReference>
<evidence type="ECO:0000256" key="5">
    <source>
        <dbReference type="ARBA" id="ARBA00023123"/>
    </source>
</evidence>
<dbReference type="GeneTree" id="ENSGT00940000156430"/>
<dbReference type="GO" id="GO:0005886">
    <property type="term" value="C:plasma membrane"/>
    <property type="evidence" value="ECO:0007669"/>
    <property type="project" value="TreeGrafter"/>
</dbReference>